<feature type="domain" description="Beta-lactamase-related" evidence="2">
    <location>
        <begin position="191"/>
        <end position="467"/>
    </location>
</feature>
<feature type="region of interest" description="Disordered" evidence="1">
    <location>
        <begin position="39"/>
        <end position="61"/>
    </location>
</feature>
<dbReference type="InterPro" id="IPR001466">
    <property type="entry name" value="Beta-lactam-related"/>
</dbReference>
<dbReference type="Proteomes" id="UP000001935">
    <property type="component" value="Chromosome"/>
</dbReference>
<dbReference type="Gene3D" id="3.40.710.10">
    <property type="entry name" value="DD-peptidase/beta-lactamase superfamily"/>
    <property type="match status" value="1"/>
</dbReference>
<dbReference type="KEGG" id="ade:Adeh_1749"/>
<evidence type="ECO:0000256" key="1">
    <source>
        <dbReference type="SAM" id="MobiDB-lite"/>
    </source>
</evidence>
<dbReference type="EMBL" id="CP000251">
    <property type="protein sequence ID" value="ABC81522.1"/>
    <property type="molecule type" value="Genomic_DNA"/>
</dbReference>
<gene>
    <name evidence="3" type="ordered locus">Adeh_1749</name>
</gene>
<accession>Q2IIP0</accession>
<dbReference type="STRING" id="290397.Adeh_1749"/>
<proteinExistence type="predicted"/>
<dbReference type="eggNOG" id="COG1680">
    <property type="taxonomic scope" value="Bacteria"/>
</dbReference>
<dbReference type="AlphaFoldDB" id="Q2IIP0"/>
<evidence type="ECO:0000259" key="2">
    <source>
        <dbReference type="Pfam" id="PF00144"/>
    </source>
</evidence>
<feature type="region of interest" description="Disordered" evidence="1">
    <location>
        <begin position="1"/>
        <end position="20"/>
    </location>
</feature>
<dbReference type="HOGENOM" id="CLU_030169_5_1_7"/>
<dbReference type="PANTHER" id="PTHR43283:SF7">
    <property type="entry name" value="BETA-LACTAMASE-RELATED DOMAIN-CONTAINING PROTEIN"/>
    <property type="match status" value="1"/>
</dbReference>
<dbReference type="InterPro" id="IPR050789">
    <property type="entry name" value="Diverse_Enzym_Activities"/>
</dbReference>
<organism evidence="3 4">
    <name type="scientific">Anaeromyxobacter dehalogenans (strain 2CP-C)</name>
    <dbReference type="NCBI Taxonomy" id="290397"/>
    <lineage>
        <taxon>Bacteria</taxon>
        <taxon>Pseudomonadati</taxon>
        <taxon>Myxococcota</taxon>
        <taxon>Myxococcia</taxon>
        <taxon>Myxococcales</taxon>
        <taxon>Cystobacterineae</taxon>
        <taxon>Anaeromyxobacteraceae</taxon>
        <taxon>Anaeromyxobacter</taxon>
    </lineage>
</organism>
<dbReference type="InterPro" id="IPR012338">
    <property type="entry name" value="Beta-lactam/transpept-like"/>
</dbReference>
<protein>
    <submittedName>
        <fullName evidence="3">Beta-lactamase</fullName>
    </submittedName>
</protein>
<dbReference type="PANTHER" id="PTHR43283">
    <property type="entry name" value="BETA-LACTAMASE-RELATED"/>
    <property type="match status" value="1"/>
</dbReference>
<dbReference type="OrthoDB" id="9814204at2"/>
<dbReference type="Pfam" id="PF00144">
    <property type="entry name" value="Beta-lactamase"/>
    <property type="match status" value="1"/>
</dbReference>
<dbReference type="SUPFAM" id="SSF56601">
    <property type="entry name" value="beta-lactamase/transpeptidase-like"/>
    <property type="match status" value="1"/>
</dbReference>
<name>Q2IIP0_ANADE</name>
<evidence type="ECO:0000313" key="4">
    <source>
        <dbReference type="Proteomes" id="UP000001935"/>
    </source>
</evidence>
<reference evidence="3" key="1">
    <citation type="submission" date="2006-01" db="EMBL/GenBank/DDBJ databases">
        <title>Complete sequence of Anaeromyxobacter dehalogenans 2CP-C.</title>
        <authorList>
            <consortium name="US DOE Joint Genome Institute"/>
            <person name="Copeland A."/>
            <person name="Lucas S."/>
            <person name="Lapidus A."/>
            <person name="Barry K."/>
            <person name="Detter J.C."/>
            <person name="Glavina T."/>
            <person name="Hammon N."/>
            <person name="Israni S."/>
            <person name="Pitluck S."/>
            <person name="Brettin T."/>
            <person name="Bruce D."/>
            <person name="Han C."/>
            <person name="Tapia R."/>
            <person name="Gilna P."/>
            <person name="Kiss H."/>
            <person name="Schmutz J."/>
            <person name="Larimer F."/>
            <person name="Land M."/>
            <person name="Kyrpides N."/>
            <person name="Anderson I."/>
            <person name="Sanford R.A."/>
            <person name="Ritalahti K.M."/>
            <person name="Thomas H.S."/>
            <person name="Kirby J.R."/>
            <person name="Zhulin I.B."/>
            <person name="Loeffler F.E."/>
            <person name="Richardson P."/>
        </authorList>
    </citation>
    <scope>NUCLEOTIDE SEQUENCE</scope>
    <source>
        <strain evidence="3">2CP-C</strain>
    </source>
</reference>
<dbReference type="RefSeq" id="WP_011420805.1">
    <property type="nucleotide sequence ID" value="NC_007760.1"/>
</dbReference>
<dbReference type="PROSITE" id="PS51257">
    <property type="entry name" value="PROKAR_LIPOPROTEIN"/>
    <property type="match status" value="1"/>
</dbReference>
<evidence type="ECO:0000313" key="3">
    <source>
        <dbReference type="EMBL" id="ABC81522.1"/>
    </source>
</evidence>
<sequence length="496" mass="52400">MQPAKLGGRRSTPFVRSRRRDHRAAATLLVATLACASARPPSATPLAATPADPGPAARDARSLAAAGHAGVICSGVFLQGREPGEVRRDSTYFVVNDGDRDGVDRLEVDRGRREVRVSVRGGPARTARLVEGLGCVTLPEHGDLHLDPARLGAVPVAQATAPWPDDLGPAGWAVPREEQDAVARAIAPWFDDAAALTAAVVVVHRGRIVAERYANGATADTLLDTSAIGKSVLATLAGRLAQEHALALDAPTGLPEWSGDGRRAIRPIDLLQMSSGLACTSPFDDDWEEPKEYTDSQYVYTGGVDAVGYALSRPLAKPPGTEGRYANCGPLALTGLIERITAARGEPLLAYARRSLYAPLGMTRSLTEPDAYGHPLFIGYHFAAARDLARLGVLYARDGVWNGERLLPEGFVKRVSSPAPAWKAPVYGAGFWRFPPGTPLPEDAFSMVGFGGQTVLVVPSLDLVVVRIGHPRGGDAAAPLRKAAYPAIVAAVRASP</sequence>